<gene>
    <name evidence="1" type="ORF">MGSAQ_002139</name>
</gene>
<name>A0A1B6NSA9_9ZZZZ</name>
<dbReference type="AlphaFoldDB" id="A0A1B6NSA9"/>
<dbReference type="EMBL" id="AYSL01001199">
    <property type="protein sequence ID" value="KTF06365.1"/>
    <property type="molecule type" value="Genomic_DNA"/>
</dbReference>
<reference evidence="1" key="1">
    <citation type="submission" date="2013-11" db="EMBL/GenBank/DDBJ databases">
        <title>Microbial diversity, functional groups and degradation webs in Northern and Southern Mediterranean and Red Sea marine crude oil polluted sites.</title>
        <authorList>
            <person name="Daffonchio D."/>
            <person name="Mapelli F."/>
            <person name="Ferrer M."/>
            <person name="Richter M."/>
            <person name="Cherif A."/>
            <person name="Malkawi H.I."/>
            <person name="Yakimov M.M."/>
            <person name="Abdel-Fattah Y.R."/>
            <person name="Blaghen M."/>
            <person name="Golyshin P.N."/>
            <person name="Kalogerakis N."/>
            <person name="Boon N."/>
            <person name="Magagnini M."/>
            <person name="Fava F."/>
        </authorList>
    </citation>
    <scope>NUCLEOTIDE SEQUENCE</scope>
</reference>
<comment type="caution">
    <text evidence="1">The sequence shown here is derived from an EMBL/GenBank/DDBJ whole genome shotgun (WGS) entry which is preliminary data.</text>
</comment>
<accession>A0A1B6NSA9</accession>
<protein>
    <submittedName>
        <fullName evidence="1">Uncharacterized protein</fullName>
    </submittedName>
</protein>
<feature type="non-terminal residue" evidence="1">
    <location>
        <position position="1"/>
    </location>
</feature>
<sequence>TGAAWLEDASDRNLNVGSRRTDMDL</sequence>
<organism evidence="1">
    <name type="scientific">marine sediment metagenome</name>
    <dbReference type="NCBI Taxonomy" id="412755"/>
    <lineage>
        <taxon>unclassified sequences</taxon>
        <taxon>metagenomes</taxon>
        <taxon>ecological metagenomes</taxon>
    </lineage>
</organism>
<evidence type="ECO:0000313" key="1">
    <source>
        <dbReference type="EMBL" id="KTF06365.1"/>
    </source>
</evidence>
<proteinExistence type="predicted"/>